<dbReference type="Gene3D" id="2.30.30.190">
    <property type="entry name" value="CAP Gly-rich-like domain"/>
    <property type="match status" value="1"/>
</dbReference>
<keyword evidence="4" id="KW-1185">Reference proteome</keyword>
<feature type="region of interest" description="Disordered" evidence="1">
    <location>
        <begin position="152"/>
        <end position="186"/>
    </location>
</feature>
<dbReference type="Pfam" id="PF01302">
    <property type="entry name" value="CAP_GLY"/>
    <property type="match status" value="1"/>
</dbReference>
<reference evidence="5" key="1">
    <citation type="submission" date="2017-02" db="UniProtKB">
        <authorList>
            <consortium name="WormBaseParasite"/>
        </authorList>
    </citation>
    <scope>IDENTIFICATION</scope>
</reference>
<dbReference type="AlphaFoldDB" id="A0A0N4YF90"/>
<feature type="domain" description="CAP-Gly" evidence="2">
    <location>
        <begin position="100"/>
        <end position="142"/>
    </location>
</feature>
<dbReference type="STRING" id="27835.A0A0N4YF90"/>
<dbReference type="InterPro" id="IPR036859">
    <property type="entry name" value="CAP-Gly_dom_sf"/>
</dbReference>
<dbReference type="WBParaSite" id="NBR_0001541201-mRNA-1">
    <property type="protein sequence ID" value="NBR_0001541201-mRNA-1"/>
    <property type="gene ID" value="NBR_0001541201"/>
</dbReference>
<dbReference type="PANTHER" id="PTHR18916">
    <property type="entry name" value="DYNACTIN 1-RELATED MICROTUBULE-BINDING"/>
    <property type="match status" value="1"/>
</dbReference>
<organism evidence="5">
    <name type="scientific">Nippostrongylus brasiliensis</name>
    <name type="common">Rat hookworm</name>
    <dbReference type="NCBI Taxonomy" id="27835"/>
    <lineage>
        <taxon>Eukaryota</taxon>
        <taxon>Metazoa</taxon>
        <taxon>Ecdysozoa</taxon>
        <taxon>Nematoda</taxon>
        <taxon>Chromadorea</taxon>
        <taxon>Rhabditida</taxon>
        <taxon>Rhabditina</taxon>
        <taxon>Rhabditomorpha</taxon>
        <taxon>Strongyloidea</taxon>
        <taxon>Heligmosomidae</taxon>
        <taxon>Nippostrongylus</taxon>
    </lineage>
</organism>
<gene>
    <name evidence="3" type="ORF">NBR_LOCUS15413</name>
</gene>
<evidence type="ECO:0000256" key="1">
    <source>
        <dbReference type="SAM" id="MobiDB-lite"/>
    </source>
</evidence>
<reference evidence="3 4" key="2">
    <citation type="submission" date="2018-11" db="EMBL/GenBank/DDBJ databases">
        <authorList>
            <consortium name="Pathogen Informatics"/>
        </authorList>
    </citation>
    <scope>NUCLEOTIDE SEQUENCE [LARGE SCALE GENOMIC DNA]</scope>
</reference>
<dbReference type="EMBL" id="UYSL01021729">
    <property type="protein sequence ID" value="VDL79007.1"/>
    <property type="molecule type" value="Genomic_DNA"/>
</dbReference>
<dbReference type="Proteomes" id="UP000271162">
    <property type="component" value="Unassembled WGS sequence"/>
</dbReference>
<name>A0A0N4YF90_NIPBR</name>
<protein>
    <submittedName>
        <fullName evidence="5">CAP-Gly domain-containing protein</fullName>
    </submittedName>
</protein>
<proteinExistence type="predicted"/>
<evidence type="ECO:0000259" key="2">
    <source>
        <dbReference type="PROSITE" id="PS50245"/>
    </source>
</evidence>
<dbReference type="SUPFAM" id="SSF74924">
    <property type="entry name" value="Cap-Gly domain"/>
    <property type="match status" value="1"/>
</dbReference>
<sequence>MVGSSDAISMGCRAPHRISKNMKKFFGIALCGTQKGLRKLGSATHQSAHLALEGWLEAQWASSWTLVQGSDEVTVLLMSFEIGARVETEKTGKGRVAFCGEVQLSDGEWLGVILDEPRGKNNGTVQGVQYFTCELNYGLFVRPAQLKLESAQVTPTTKARASPGDSPKVNPSVSMERLSKAAGPKLEMRSSKLADTTIPLITFVPKRVLHAPARAKACKSFSVNFGKI</sequence>
<dbReference type="SMART" id="SM01052">
    <property type="entry name" value="CAP_GLY"/>
    <property type="match status" value="1"/>
</dbReference>
<evidence type="ECO:0000313" key="5">
    <source>
        <dbReference type="WBParaSite" id="NBR_0001541201-mRNA-1"/>
    </source>
</evidence>
<dbReference type="PROSITE" id="PS50245">
    <property type="entry name" value="CAP_GLY_2"/>
    <property type="match status" value="1"/>
</dbReference>
<evidence type="ECO:0000313" key="4">
    <source>
        <dbReference type="Proteomes" id="UP000271162"/>
    </source>
</evidence>
<dbReference type="PROSITE" id="PS00845">
    <property type="entry name" value="CAP_GLY_1"/>
    <property type="match status" value="1"/>
</dbReference>
<accession>A0A0N4YF90</accession>
<evidence type="ECO:0000313" key="3">
    <source>
        <dbReference type="EMBL" id="VDL79007.1"/>
    </source>
</evidence>
<dbReference type="InterPro" id="IPR000938">
    <property type="entry name" value="CAP-Gly_domain"/>
</dbReference>